<dbReference type="Proteomes" id="UP000484381">
    <property type="component" value="Unassembled WGS sequence"/>
</dbReference>
<reference evidence="1 2" key="1">
    <citation type="submission" date="2019-10" db="EMBL/GenBank/DDBJ databases">
        <title>Paraburkholderia sp. isolated from nodules of Mimosa pudica from Brazilian Atlantic Forest soils.</title>
        <authorList>
            <person name="Paulitsch F."/>
            <person name="Hungria M."/>
            <person name="Dall'Agnol R."/>
        </authorList>
    </citation>
    <scope>NUCLEOTIDE SEQUENCE [LARGE SCALE GENOMIC DNA]</scope>
    <source>
        <strain evidence="1 2">CNPSo 3157</strain>
    </source>
</reference>
<evidence type="ECO:0000313" key="1">
    <source>
        <dbReference type="EMBL" id="MPW22895.1"/>
    </source>
</evidence>
<protein>
    <submittedName>
        <fullName evidence="1">Uncharacterized protein</fullName>
    </submittedName>
</protein>
<dbReference type="AlphaFoldDB" id="A0A7X1NJ30"/>
<dbReference type="EMBL" id="WHNP01000082">
    <property type="protein sequence ID" value="MPW22895.1"/>
    <property type="molecule type" value="Genomic_DNA"/>
</dbReference>
<organism evidence="1 2">
    <name type="scientific">Paraburkholderia franconis</name>
    <dbReference type="NCBI Taxonomy" id="2654983"/>
    <lineage>
        <taxon>Bacteria</taxon>
        <taxon>Pseudomonadati</taxon>
        <taxon>Pseudomonadota</taxon>
        <taxon>Betaproteobacteria</taxon>
        <taxon>Burkholderiales</taxon>
        <taxon>Burkholderiaceae</taxon>
        <taxon>Paraburkholderia</taxon>
    </lineage>
</organism>
<keyword evidence="2" id="KW-1185">Reference proteome</keyword>
<accession>A0A7X1NJ30</accession>
<name>A0A7X1NJ30_9BURK</name>
<sequence length="87" mass="9852">MTMGIFIVMTIRRNFLSHAVRAACKVRYRIRFLELVANRIAPDTHRVQACRDVTHVCPGGCCCRPRETLVPGKVQKVSLGSVPLRHH</sequence>
<gene>
    <name evidence="1" type="ORF">GCT13_40445</name>
</gene>
<comment type="caution">
    <text evidence="1">The sequence shown here is derived from an EMBL/GenBank/DDBJ whole genome shotgun (WGS) entry which is preliminary data.</text>
</comment>
<evidence type="ECO:0000313" key="2">
    <source>
        <dbReference type="Proteomes" id="UP000484381"/>
    </source>
</evidence>
<proteinExistence type="predicted"/>